<evidence type="ECO:0000256" key="16">
    <source>
        <dbReference type="PROSITE-ProRule" id="PRU10141"/>
    </source>
</evidence>
<dbReference type="Proteomes" id="UP000654075">
    <property type="component" value="Unassembled WGS sequence"/>
</dbReference>
<dbReference type="SUPFAM" id="SSF47473">
    <property type="entry name" value="EF-hand"/>
    <property type="match status" value="1"/>
</dbReference>
<feature type="domain" description="Protein kinase" evidence="19">
    <location>
        <begin position="57"/>
        <end position="327"/>
    </location>
</feature>
<evidence type="ECO:0000256" key="9">
    <source>
        <dbReference type="ARBA" id="ARBA00022777"/>
    </source>
</evidence>
<feature type="region of interest" description="Disordered" evidence="18">
    <location>
        <begin position="1056"/>
        <end position="1089"/>
    </location>
</feature>
<dbReference type="Gene3D" id="3.30.420.10">
    <property type="entry name" value="Ribonuclease H-like superfamily/Ribonuclease H"/>
    <property type="match status" value="1"/>
</dbReference>
<keyword evidence="7" id="KW-0677">Repeat</keyword>
<keyword evidence="15" id="KW-0863">Zinc-finger</keyword>
<dbReference type="FunFam" id="3.30.200.20:FF:000315">
    <property type="entry name" value="Calcium-dependent protein kinase 3"/>
    <property type="match status" value="1"/>
</dbReference>
<dbReference type="InterPro" id="IPR017441">
    <property type="entry name" value="Protein_kinase_ATP_BS"/>
</dbReference>
<dbReference type="PANTHER" id="PTHR24349">
    <property type="entry name" value="SERINE/THREONINE-PROTEIN KINASE"/>
    <property type="match status" value="1"/>
</dbReference>
<evidence type="ECO:0000259" key="19">
    <source>
        <dbReference type="PROSITE" id="PS50011"/>
    </source>
</evidence>
<evidence type="ECO:0000259" key="20">
    <source>
        <dbReference type="PROSITE" id="PS50157"/>
    </source>
</evidence>
<dbReference type="PROSITE" id="PS50222">
    <property type="entry name" value="EF_HAND_2"/>
    <property type="match status" value="3"/>
</dbReference>
<keyword evidence="11 16" id="KW-0067">ATP-binding</keyword>
<evidence type="ECO:0000256" key="12">
    <source>
        <dbReference type="ARBA" id="ARBA00024334"/>
    </source>
</evidence>
<sequence>MGQALAALVGDGVPQSSSKGGDANSLRKLAVELDADLEGFDRSTFAQVKRGKLSDGYEVLEELGAGSFGLVNRGRDLRNGSTCAIKTIPKKKIKDPQKVKEEFNVIRQLDHPHICKAYECYEDRKNIYLVMELLTGGTVLESLCRQSKFTEVDAGQIMRQILSALLYLHQANFVFRDLKTENVMFSRSDDHPDAEPSQRGAQRKLKEIKLIDFGLCCPFEKGSKMCRAAGTPYSVAPELVTSPVQYDQKCDAWSAGVVMYILLSGKYPFNGKTKDELLHKIRREPCSFTHTVWKKISKDGKTLLAELLRKKADQRTSVGEALQHPWLQRRSAGPSIDLNIMADVVDSFKHFQNLNMFQKAAVTALAWRATDEETSHLRDIFSVLDADGNGHITVQELRGAIESTGVNIPEDLVQLAVQADTDGGGTIEYTEFLAATLDKQKVIREEVVWEAFRIFDQDGSGTITKKELLKILTGNNGDKIRQAHGNKAVENFLDEYDVSGDAEIDFDEFMDMLNTVKDTFTDQKNGLTGSSRGESSAMAAKRDRSRPTLLDAGGLTSKAATGFATFCPCTSISRGTSDVVGADVREAKGLDREDYSLGKAVSLEILHDHVQIWRIAAIARLGSRSHESAVGKTEVDEVALLSQLSRPEHREQQTRKRPEWRCKCGVANWQDRTVCRTCADVKPGSGQQHALPKSAMVQRAVTRSAVPAVVTTARALPVGSVWGSTPAAVGKLAASTATELPSAAQSPAARRAALTLALDAVKAAGGCEELEHSVNEALSKTAQAAADSRPLGARLDSCKARLAKAEARSAQAAAAVEQALLRQEDAAQELEVCQAALAVLEREVSAPHVASQPPVAAGVQDLLAALEKCSSGLPECVLGCMHSLHVLLGNMTVPSADASMLSEDGVAGQAEMPLASAGQMPGAERTAASQQQPTAADPEGRAGNRDAGARYGLRALRIGEASHPGPAEAGPAARRLQCPMCRPYPTCGELRMLLTHVSVQHSGEAIGAQARVAFSALGRGMCCTEGCGALRDLTVARCRKCRRNAAVRALAENDVVPTNSSRAETPLSQQASAADEVAAADAANAAEAPPPVPVVEHELPADFLSRVQGLSSQTILHIPRQFRQQLCSITASCVEGCNAGDASSAVLEQARSKLLLAHIPKGGSTLLELRTRLELWPKQRRIPQERAVSAVKTAVLDANQQRHWAVQLLPETAREDQGVDALAQPLPAAPAAPEPAAESQEVPKPLDGVHFSRLSGPGPTGMRPEHLKDMLACARRRAVNRLLRAIHAFESMAVDGTLPGVWKFILHSRLVFIAKKHGPVPRPIRVGEFWRRVVAKHALHQQGNRVRRSMLDVHQYGVSIPGGADILIHTRSILEECLRQSPATGVWAILDVDFVNAFPSFEWGSIESAMQSRMPELSAWTRWCHASPGDIFLPGGEVHRARRGAEQGDPHGSLQCGVVLADVAEEAMAEFCRRTATDLPGCFAAWYCDDGQVICRPADADLYLQCLDAAAARVGATRGAGPAVKTRVRLVGHPAALAAFHEPWLSEHIRQTCQLGEPNEATEVLGTLVGSAAAQDAHFFERSVASDQLRSSLAEVADPAVELTLGRLCADVSRVTHLLRTCGAVVSEATACQHDASLDAFIARTLGGDLPQLSLGQAAVGVTQGGLGFRRAADLANPAFLASRIEARPFVQRLFEAMTAQSVHVPNAMQHYDSQTDLALQQFKGRLSENRAARAQEMCERASEMAQQRLAAILSGGQLRPTGAPVGAGQAGGHLLAEEGTEDPEHPVSNCAGQPLQLQHALAGLVDRDGLDAMVSALIDGGRDSDVRRLTELRHETVSSEWLWAPDPRAPASLEPDAYVAAVRLLTAGCQLRHRAAAVQSLPGSLACLMLPRAMRGATYARFLPALLAEGVEYRPLVRSCWGREHPDTTAALTQLARQAARRRGASDYRPLLRRARARIGAAIARRAAGMLRACMPTQLRECKRLAEALEEWSPAWIRSRSRQWLKAAKASSDREKPGVDRHWKAGSHPYANGLNAQGQRKRAAKEEQVGKGKSREVLQAPWPPQAEETAGKGRSKEFPWRRSRTRSLSRSPAKEVVRKLPEHLKKPSLPRPSFGTPSRSEVGLSQEEQARPAEAGGQEEVAKESGEQASPASPPGAGSSQQPQKEVSVATASLLRAVSVLTSLCSAHKMDVPQELLSTAAQMATLIQKLDPAMPAVPAQLHTLANKLQKAQRKKQGLQDRIARHHLEWAKYMSELQSHHVACVQQFAEMHNRLATELQDVQRQEQEADWGLRQICGSAESGQGPEERGEEAMEEDQEEAEEFGHATRLPETSLGAVLEAAMAEAGVAEPVRVVQQEATEAEGGQSKRKEPLQAFGVEQRSSSSRRKVQSSLNALDSILTGPVEAGDEGVFREGTVKLRFAGLIPEGSGFEEQLGQCSAERSLRQRSAFAHGGPNAAPEVFKEEQCSEAGKVRLRLAELFPEEQGEQRCREGSAEKKVPMLSGVDWESTLMRGGEGYDFWPAEEVGEMHPFSELALSLMKPLQVDRVVRYHVYPDGTAGKKKTEEGEVQKTAAWCFAVIAEMAVEDGTCFACMGVICGKVVVQEAKAEYCEEPKVCGDKAVGLREGYIGAAEATSIAAELSGIAWAVMWVLANVKVEITTIYPDCVPAIDAAAGRTTIGSQPELSRFTQAVAGIFQSQGGQTRHTKAHSGQPWNELADAGAKACNAEKLAGSQLPYDKVRQLVASKGDQEWSWMRSLGEDKAYAYPRVVGNDIVAGYPSTEPRLEHFADLEGEEEERQESGGQRVAVHLQAKVTTANVLMCGWREDGARPMQGRLMPGRTSELAKQFHASKCVLVGCQEARTAEGTARHEEYFVISSGCTPGRTHGCELWISLEHKYGERKSTGGEGQEREEQLFFKAEDFVVLHGEPTLLVVAAEATGVRWLVVVGHVPHAKYSREVASAWWRKCGSVVRSFAEGRMVIALLDANAPVGSFTSSAIGGHGAESETFNGGCFHAFLQTQQLIAPSTFSHFHPGISDTWTHSSGSVSRKDFVCVKQERSGFIDGSYVEEEIDLTISRADHKAVSLQLCGIIEADKKVEWRQKVDFDRRLCSDPVRMFGFKKAVAELVPVAWEVDVNTHLQHATAQLRRLLVRYFPKGEVKKAKPWMSAETWRLIDLKRSYLKVQREQWSQGQWTRAATCFQVWSWQVGQGAQQRSSANLSAESFAACIVEAAVAQDHVQKVHGLDVRSARKDKRQYLDGLAAEAAAAAARHDTKTLHQKLFCFRRSTPGKKQRAFQRPVPKLKLESGGLAQSFQEGQERWQRHFVGIEAGQVMPFGQLAKQVFAKSGQKSEAKIEPGVLITRHELAQDFQRLKGGTALGEDLIPPEVLKEARFECADFLHPLFLKCTIWTIEPLMWKGGCLMSLFKGHGDTSECANSRAILLSPHLGKSLHRAMRRRLMPALESHALDSQLGGIAGGGTDLCARVVRAFLHSLKARHRSGAVIFADIHSAFYSVIRALVMPLPCTDEGIAWLFDRLSIAPAAVHRLRARLEQASCLERCGVSPHLQAMTARCHEDTFFTTKGVKAIGATSSGTRPGDPFGDALFSFLMTECLQGVRDQLKERGLAYEAPWSGRRVVGGSRGSTMRQLDADPAYYDDFVQLVESESAQGAVNKVQAVMEILDKEMQARGLKLNYKPGKTGVLLQLCGAGAKEVRRQVFIEQCMQLPFETIAGETAKVHVVHAYRHVGSVATANASNKRELACRRGCGGGALRPLRTAIYGNSRFSVEARKQLMESLVHSRLFHNVHIWCNFTGTDYAGMHRATMLGLRAIHDKYAVEQEDYRNSDAKVLARLGHIEPRHLISIARLMYLPRMLKQGPDCLFAFIEHAAGAATSWAEQLRSDIAWLRGSLYLTDMPDFECKPEEFFDYVKENPARWKGLVKAAAKRHIEYNKEQAKVSQLEKEFVQFAVKHGAVQESEQKFVQPSIADQFICYDCEATFGTAQGLGVHMYKVHGRRQMCRWFAQQDSCGSCLKKFHSRARLLVHLSQSSPRCLEHLMHVNRPLEDVEVAELDHEDKLRRREEKNKGIGLRQALLPAVDTQGPKLPQMPWPERVNGRQGEEGTGPQGQQEEEPNVAEPVGVVRALGTASRPDDSLSEPWSDQGAPVQLDAPSVRTLGTAQRPDDSLSAPLSDQGAPATEVEPQGQQEEEHRGCAGIFKDLKVASEAFFKRAVDDFAVRVRTYVILHLYCGRRRFADMQCHVEWLHAHASGFVFVLSLDIAIDAVKGNLMAPGIVDFWINRVLSGQIVGAGAGPPCETWRGARLEEGGPPPLRSGTALWGLSGCMYLEHPAYAIWRALLNPASIWKLKAIQMLQQFPCVETADFDQCLLGQVSKKGTTLLLLRFGSVAGLLRSIGRKGKCNHPGGHKSAIGLDEHGNFRTAPLKVYPPEMCKLLATGFAEHIQEVQRLRGGLQFGGELLVDLQVFYQQFDLYSEEALTELPVQKGLSYIRNAVDPAPVTSNLCAYAS</sequence>
<keyword evidence="9" id="KW-0418">Kinase</keyword>
<comment type="cofactor">
    <cofactor evidence="1">
        <name>Mg(2+)</name>
        <dbReference type="ChEBI" id="CHEBI:18420"/>
    </cofactor>
</comment>
<evidence type="ECO:0000256" key="4">
    <source>
        <dbReference type="ARBA" id="ARBA00022527"/>
    </source>
</evidence>
<feature type="compositionally biased region" description="Basic and acidic residues" evidence="18">
    <location>
        <begin position="2070"/>
        <end position="2081"/>
    </location>
</feature>
<feature type="region of interest" description="Disordered" evidence="18">
    <location>
        <begin position="4087"/>
        <end position="4133"/>
    </location>
</feature>
<feature type="region of interest" description="Disordered" evidence="18">
    <location>
        <begin position="2009"/>
        <end position="2166"/>
    </location>
</feature>
<feature type="binding site" evidence="16">
    <location>
        <position position="91"/>
    </location>
    <ligand>
        <name>ATP</name>
        <dbReference type="ChEBI" id="CHEBI:30616"/>
    </ligand>
</feature>
<feature type="domain" description="EF-hand" evidence="21">
    <location>
        <begin position="443"/>
        <end position="478"/>
    </location>
</feature>
<dbReference type="FunFam" id="1.10.510.10:FF:000571">
    <property type="entry name" value="Maternal embryonic leucine zipper kinase"/>
    <property type="match status" value="1"/>
</dbReference>
<dbReference type="InterPro" id="IPR002048">
    <property type="entry name" value="EF_hand_dom"/>
</dbReference>
<evidence type="ECO:0000256" key="11">
    <source>
        <dbReference type="ARBA" id="ARBA00022840"/>
    </source>
</evidence>
<feature type="region of interest" description="Disordered" evidence="18">
    <location>
        <begin position="2298"/>
        <end position="2331"/>
    </location>
</feature>
<evidence type="ECO:0000256" key="5">
    <source>
        <dbReference type="ARBA" id="ARBA00022679"/>
    </source>
</evidence>
<keyword evidence="6" id="KW-0479">Metal-binding</keyword>
<keyword evidence="4" id="KW-0723">Serine/threonine-protein kinase</keyword>
<dbReference type="EMBL" id="CAJNNV010019841">
    <property type="protein sequence ID" value="CAE8606793.1"/>
    <property type="molecule type" value="Genomic_DNA"/>
</dbReference>
<dbReference type="PROSITE" id="PS00018">
    <property type="entry name" value="EF_HAND_1"/>
    <property type="match status" value="3"/>
</dbReference>
<dbReference type="InterPro" id="IPR018247">
    <property type="entry name" value="EF_Hand_1_Ca_BS"/>
</dbReference>
<comment type="catalytic activity">
    <reaction evidence="13">
        <text>L-threonyl-[protein] + ATP = O-phospho-L-threonyl-[protein] + ADP + H(+)</text>
        <dbReference type="Rhea" id="RHEA:46608"/>
        <dbReference type="Rhea" id="RHEA-COMP:11060"/>
        <dbReference type="Rhea" id="RHEA-COMP:11605"/>
        <dbReference type="ChEBI" id="CHEBI:15378"/>
        <dbReference type="ChEBI" id="CHEBI:30013"/>
        <dbReference type="ChEBI" id="CHEBI:30616"/>
        <dbReference type="ChEBI" id="CHEBI:61977"/>
        <dbReference type="ChEBI" id="CHEBI:456216"/>
        <dbReference type="EC" id="2.7.11.1"/>
    </reaction>
</comment>
<dbReference type="SMART" id="SM00220">
    <property type="entry name" value="S_TKc"/>
    <property type="match status" value="1"/>
</dbReference>
<dbReference type="SUPFAM" id="SSF53098">
    <property type="entry name" value="Ribonuclease H-like"/>
    <property type="match status" value="1"/>
</dbReference>
<dbReference type="PROSITE" id="PS50011">
    <property type="entry name" value="PROTEIN_KINASE_DOM"/>
    <property type="match status" value="1"/>
</dbReference>
<dbReference type="InterPro" id="IPR013087">
    <property type="entry name" value="Znf_C2H2_type"/>
</dbReference>
<evidence type="ECO:0000256" key="14">
    <source>
        <dbReference type="ARBA" id="ARBA00048679"/>
    </source>
</evidence>
<dbReference type="SMART" id="SM00355">
    <property type="entry name" value="ZnF_C2H2"/>
    <property type="match status" value="2"/>
</dbReference>
<feature type="domain" description="C2H2-type" evidence="20">
    <location>
        <begin position="3988"/>
        <end position="4016"/>
    </location>
</feature>
<evidence type="ECO:0000256" key="7">
    <source>
        <dbReference type="ARBA" id="ARBA00022737"/>
    </source>
</evidence>
<comment type="caution">
    <text evidence="22">The sequence shown here is derived from an EMBL/GenBank/DDBJ whole genome shotgun (WGS) entry which is preliminary data.</text>
</comment>
<dbReference type="FunFam" id="1.10.238.10:FF:000003">
    <property type="entry name" value="Calmodulin A"/>
    <property type="match status" value="1"/>
</dbReference>
<evidence type="ECO:0000313" key="23">
    <source>
        <dbReference type="Proteomes" id="UP000654075"/>
    </source>
</evidence>
<feature type="region of interest" description="Disordered" evidence="18">
    <location>
        <begin position="4173"/>
        <end position="4207"/>
    </location>
</feature>
<dbReference type="SMART" id="SM00054">
    <property type="entry name" value="EFh"/>
    <property type="match status" value="4"/>
</dbReference>
<feature type="domain" description="EF-hand" evidence="21">
    <location>
        <begin position="372"/>
        <end position="407"/>
    </location>
</feature>
<dbReference type="Gene3D" id="3.30.200.20">
    <property type="entry name" value="Phosphorylase Kinase, domain 1"/>
    <property type="match status" value="1"/>
</dbReference>
<feature type="compositionally biased region" description="Basic and acidic residues" evidence="18">
    <location>
        <begin position="2093"/>
        <end position="2106"/>
    </location>
</feature>
<evidence type="ECO:0000256" key="15">
    <source>
        <dbReference type="PROSITE-ProRule" id="PRU00042"/>
    </source>
</evidence>
<keyword evidence="5" id="KW-0808">Transferase</keyword>
<feature type="region of interest" description="Disordered" evidence="18">
    <location>
        <begin position="4145"/>
        <end position="4164"/>
    </location>
</feature>
<dbReference type="Pfam" id="PF00069">
    <property type="entry name" value="Pkinase"/>
    <property type="match status" value="1"/>
</dbReference>
<feature type="region of interest" description="Disordered" evidence="18">
    <location>
        <begin position="916"/>
        <end position="946"/>
    </location>
</feature>
<dbReference type="Gene3D" id="1.10.238.10">
    <property type="entry name" value="EF-hand"/>
    <property type="match status" value="2"/>
</dbReference>
<keyword evidence="15" id="KW-0862">Zinc</keyword>
<dbReference type="PROSITE" id="PS00107">
    <property type="entry name" value="PROTEIN_KINASE_ATP"/>
    <property type="match status" value="1"/>
</dbReference>
<dbReference type="GO" id="GO:0004674">
    <property type="term" value="F:protein serine/threonine kinase activity"/>
    <property type="evidence" value="ECO:0007669"/>
    <property type="project" value="UniProtKB-KW"/>
</dbReference>
<dbReference type="InterPro" id="IPR036397">
    <property type="entry name" value="RNaseH_sf"/>
</dbReference>
<feature type="compositionally biased region" description="Polar residues" evidence="18">
    <location>
        <begin position="523"/>
        <end position="534"/>
    </location>
</feature>
<comment type="subunit">
    <text evidence="2">Monomer.</text>
</comment>
<dbReference type="GO" id="GO:0003676">
    <property type="term" value="F:nucleic acid binding"/>
    <property type="evidence" value="ECO:0007669"/>
    <property type="project" value="InterPro"/>
</dbReference>
<keyword evidence="23" id="KW-1185">Reference proteome</keyword>
<feature type="compositionally biased region" description="Acidic residues" evidence="18">
    <location>
        <begin position="2313"/>
        <end position="2322"/>
    </location>
</feature>
<keyword evidence="8 16" id="KW-0547">Nucleotide-binding</keyword>
<dbReference type="GO" id="GO:0008270">
    <property type="term" value="F:zinc ion binding"/>
    <property type="evidence" value="ECO:0007669"/>
    <property type="project" value="UniProtKB-KW"/>
</dbReference>
<evidence type="ECO:0000256" key="17">
    <source>
        <dbReference type="SAM" id="Coils"/>
    </source>
</evidence>
<comment type="similarity">
    <text evidence="12">Belongs to the protein kinase superfamily. Ser/Thr protein kinase family. CDPK subfamily.</text>
</comment>
<dbReference type="PROSITE" id="PS00028">
    <property type="entry name" value="ZINC_FINGER_C2H2_1"/>
    <property type="match status" value="1"/>
</dbReference>
<keyword evidence="10" id="KW-0106">Calcium</keyword>
<dbReference type="InterPro" id="IPR011992">
    <property type="entry name" value="EF-hand-dom_pair"/>
</dbReference>
<dbReference type="GO" id="GO:0005509">
    <property type="term" value="F:calcium ion binding"/>
    <property type="evidence" value="ECO:0007669"/>
    <property type="project" value="InterPro"/>
</dbReference>
<dbReference type="Pfam" id="PF13499">
    <property type="entry name" value="EF-hand_7"/>
    <property type="match status" value="2"/>
</dbReference>
<feature type="region of interest" description="Disordered" evidence="18">
    <location>
        <begin position="523"/>
        <end position="545"/>
    </location>
</feature>
<feature type="compositionally biased region" description="Basic and acidic residues" evidence="18">
    <location>
        <begin position="2045"/>
        <end position="2057"/>
    </location>
</feature>
<evidence type="ECO:0000256" key="8">
    <source>
        <dbReference type="ARBA" id="ARBA00022741"/>
    </source>
</evidence>
<feature type="coiled-coil region" evidence="17">
    <location>
        <begin position="795"/>
        <end position="843"/>
    </location>
</feature>
<dbReference type="Gene3D" id="1.10.510.10">
    <property type="entry name" value="Transferase(Phosphotransferase) domain 1"/>
    <property type="match status" value="1"/>
</dbReference>
<evidence type="ECO:0000256" key="1">
    <source>
        <dbReference type="ARBA" id="ARBA00001946"/>
    </source>
</evidence>
<evidence type="ECO:0000256" key="3">
    <source>
        <dbReference type="ARBA" id="ARBA00012513"/>
    </source>
</evidence>
<evidence type="ECO:0000256" key="2">
    <source>
        <dbReference type="ARBA" id="ARBA00011245"/>
    </source>
</evidence>
<keyword evidence="17" id="KW-0175">Coiled coil</keyword>
<feature type="compositionally biased region" description="Polar residues" evidence="18">
    <location>
        <begin position="1056"/>
        <end position="1070"/>
    </location>
</feature>
<evidence type="ECO:0000256" key="6">
    <source>
        <dbReference type="ARBA" id="ARBA00022723"/>
    </source>
</evidence>
<dbReference type="InterPro" id="IPR011009">
    <property type="entry name" value="Kinase-like_dom_sf"/>
</dbReference>
<gene>
    <name evidence="22" type="ORF">PGLA1383_LOCUS24763</name>
</gene>
<dbReference type="EC" id="2.7.11.1" evidence="3"/>
<name>A0A813EZW9_POLGL</name>
<organism evidence="22 23">
    <name type="scientific">Polarella glacialis</name>
    <name type="common">Dinoflagellate</name>
    <dbReference type="NCBI Taxonomy" id="89957"/>
    <lineage>
        <taxon>Eukaryota</taxon>
        <taxon>Sar</taxon>
        <taxon>Alveolata</taxon>
        <taxon>Dinophyceae</taxon>
        <taxon>Suessiales</taxon>
        <taxon>Suessiaceae</taxon>
        <taxon>Polarella</taxon>
    </lineage>
</organism>
<evidence type="ECO:0000256" key="18">
    <source>
        <dbReference type="SAM" id="MobiDB-lite"/>
    </source>
</evidence>
<feature type="region of interest" description="Disordered" evidence="18">
    <location>
        <begin position="2358"/>
        <end position="2389"/>
    </location>
</feature>
<evidence type="ECO:0000313" key="22">
    <source>
        <dbReference type="EMBL" id="CAE8606793.1"/>
    </source>
</evidence>
<evidence type="ECO:0000259" key="21">
    <source>
        <dbReference type="PROSITE" id="PS50222"/>
    </source>
</evidence>
<protein>
    <recommendedName>
        <fullName evidence="3">non-specific serine/threonine protein kinase</fullName>
        <ecNumber evidence="3">2.7.11.1</ecNumber>
    </recommendedName>
</protein>
<dbReference type="SUPFAM" id="SSF56112">
    <property type="entry name" value="Protein kinase-like (PK-like)"/>
    <property type="match status" value="1"/>
</dbReference>
<feature type="region of interest" description="Disordered" evidence="18">
    <location>
        <begin position="1227"/>
        <end position="1263"/>
    </location>
</feature>
<dbReference type="InterPro" id="IPR012337">
    <property type="entry name" value="RNaseH-like_sf"/>
</dbReference>
<dbReference type="InterPro" id="IPR000719">
    <property type="entry name" value="Prot_kinase_dom"/>
</dbReference>
<dbReference type="GO" id="GO:0005524">
    <property type="term" value="F:ATP binding"/>
    <property type="evidence" value="ECO:0007669"/>
    <property type="project" value="UniProtKB-UniRule"/>
</dbReference>
<feature type="coiled-coil region" evidence="17">
    <location>
        <begin position="2222"/>
        <end position="2285"/>
    </location>
</feature>
<feature type="compositionally biased region" description="Low complexity" evidence="18">
    <location>
        <begin position="2148"/>
        <end position="2165"/>
    </location>
</feature>
<feature type="compositionally biased region" description="Low complexity" evidence="18">
    <location>
        <begin position="1071"/>
        <end position="1087"/>
    </location>
</feature>
<accession>A0A813EZW9</accession>
<evidence type="ECO:0000256" key="10">
    <source>
        <dbReference type="ARBA" id="ARBA00022837"/>
    </source>
</evidence>
<comment type="catalytic activity">
    <reaction evidence="14">
        <text>L-seryl-[protein] + ATP = O-phospho-L-seryl-[protein] + ADP + H(+)</text>
        <dbReference type="Rhea" id="RHEA:17989"/>
        <dbReference type="Rhea" id="RHEA-COMP:9863"/>
        <dbReference type="Rhea" id="RHEA-COMP:11604"/>
        <dbReference type="ChEBI" id="CHEBI:15378"/>
        <dbReference type="ChEBI" id="CHEBI:29999"/>
        <dbReference type="ChEBI" id="CHEBI:30616"/>
        <dbReference type="ChEBI" id="CHEBI:83421"/>
        <dbReference type="ChEBI" id="CHEBI:456216"/>
        <dbReference type="EC" id="2.7.11.1"/>
    </reaction>
</comment>
<feature type="domain" description="EF-hand" evidence="21">
    <location>
        <begin position="484"/>
        <end position="519"/>
    </location>
</feature>
<dbReference type="PROSITE" id="PS50157">
    <property type="entry name" value="ZINC_FINGER_C2H2_2"/>
    <property type="match status" value="1"/>
</dbReference>
<dbReference type="InterPro" id="IPR050205">
    <property type="entry name" value="CDPK_Ser/Thr_kinases"/>
</dbReference>
<feature type="compositionally biased region" description="Basic and acidic residues" evidence="18">
    <location>
        <begin position="2012"/>
        <end position="2024"/>
    </location>
</feature>
<evidence type="ECO:0000256" key="13">
    <source>
        <dbReference type="ARBA" id="ARBA00047899"/>
    </source>
</evidence>
<reference evidence="22" key="1">
    <citation type="submission" date="2021-02" db="EMBL/GenBank/DDBJ databases">
        <authorList>
            <person name="Dougan E. K."/>
            <person name="Rhodes N."/>
            <person name="Thang M."/>
            <person name="Chan C."/>
        </authorList>
    </citation>
    <scope>NUCLEOTIDE SEQUENCE</scope>
</reference>
<proteinExistence type="inferred from homology"/>